<evidence type="ECO:0000313" key="8">
    <source>
        <dbReference type="Proteomes" id="UP000201613"/>
    </source>
</evidence>
<protein>
    <submittedName>
        <fullName evidence="7">Ribosomal RNA small subunit methyltransferase B</fullName>
        <ecNumber evidence="7">2.1.1.176</ecNumber>
    </submittedName>
</protein>
<evidence type="ECO:0000256" key="1">
    <source>
        <dbReference type="ARBA" id="ARBA00022603"/>
    </source>
</evidence>
<feature type="binding site" evidence="5">
    <location>
        <position position="246"/>
    </location>
    <ligand>
        <name>S-adenosyl-L-methionine</name>
        <dbReference type="ChEBI" id="CHEBI:59789"/>
    </ligand>
</feature>
<organism evidence="7 8">
    <name type="scientific">Flavimaricola marinus</name>
    <dbReference type="NCBI Taxonomy" id="1819565"/>
    <lineage>
        <taxon>Bacteria</taxon>
        <taxon>Pseudomonadati</taxon>
        <taxon>Pseudomonadota</taxon>
        <taxon>Alphaproteobacteria</taxon>
        <taxon>Rhodobacterales</taxon>
        <taxon>Paracoccaceae</taxon>
        <taxon>Flavimaricola</taxon>
    </lineage>
</organism>
<reference evidence="7 8" key="1">
    <citation type="submission" date="2017-05" db="EMBL/GenBank/DDBJ databases">
        <authorList>
            <person name="Song R."/>
            <person name="Chenine A.L."/>
            <person name="Ruprecht R.M."/>
        </authorList>
    </citation>
    <scope>NUCLEOTIDE SEQUENCE [LARGE SCALE GENOMIC DNA]</scope>
    <source>
        <strain evidence="7 8">CECT 8899</strain>
    </source>
</reference>
<sequence length="388" mass="41791">MTPGARIAAAIEVMDDILAGNRAEKALIAWGRRSRFAGSKDRRAVRDHVYDMLRCQRSFAALGGAYTGRGMAIGALRDAGIAPETIMTGEGHAPAPPTESETAAIPSPAERADLPDWLYDEFLKDWGDEAAGIAEVLRHRAPVFVRVNLARSKPDEVIAMLAADEISCAQAANVKTALKVTDNARKIALSRAYQEGLIELQDASSQAAVLALPLEPNDVVLDYCAGGGGKSLAMAGLAPVQITAHDAFPQRMRDLPARAARAMCDIALKSREELPTSGFDLVFVDAPCSGSGTWRRDPEGKWRMTARDFADITDIQLSVLTEARQFVRPGGHLAYATCSVLRAENDAVVARFLQNNPDFVQSNRMQTTPGPDGDGFFLSVLQQARDAT</sequence>
<dbReference type="OrthoDB" id="9810297at2"/>
<evidence type="ECO:0000313" key="7">
    <source>
        <dbReference type="EMBL" id="SMY09602.1"/>
    </source>
</evidence>
<dbReference type="EC" id="2.1.1.176" evidence="7"/>
<dbReference type="Pfam" id="PF22458">
    <property type="entry name" value="RsmF-B_ferredox"/>
    <property type="match status" value="1"/>
</dbReference>
<dbReference type="InterPro" id="IPR054728">
    <property type="entry name" value="RsmB-like_ferredoxin"/>
</dbReference>
<dbReference type="InterPro" id="IPR023267">
    <property type="entry name" value="RCMT"/>
</dbReference>
<name>A0A238LJ05_9RHOB</name>
<proteinExistence type="inferred from homology"/>
<evidence type="ECO:0000256" key="3">
    <source>
        <dbReference type="ARBA" id="ARBA00022691"/>
    </source>
</evidence>
<dbReference type="InterPro" id="IPR049560">
    <property type="entry name" value="MeTrfase_RsmB-F_NOP2_cat"/>
</dbReference>
<accession>A0A238LJ05</accession>
<dbReference type="AlphaFoldDB" id="A0A238LJ05"/>
<dbReference type="GO" id="GO:0003723">
    <property type="term" value="F:RNA binding"/>
    <property type="evidence" value="ECO:0007669"/>
    <property type="project" value="UniProtKB-UniRule"/>
</dbReference>
<keyword evidence="2 5" id="KW-0808">Transferase</keyword>
<comment type="caution">
    <text evidence="5">Lacks conserved residue(s) required for the propagation of feature annotation.</text>
</comment>
<evidence type="ECO:0000256" key="5">
    <source>
        <dbReference type="PROSITE-ProRule" id="PRU01023"/>
    </source>
</evidence>
<evidence type="ECO:0000256" key="2">
    <source>
        <dbReference type="ARBA" id="ARBA00022679"/>
    </source>
</evidence>
<dbReference type="RefSeq" id="WP_093993788.1">
    <property type="nucleotide sequence ID" value="NZ_FXZK01000011.1"/>
</dbReference>
<dbReference type="PROSITE" id="PS51686">
    <property type="entry name" value="SAM_MT_RSMB_NOP"/>
    <property type="match status" value="1"/>
</dbReference>
<dbReference type="GO" id="GO:0001510">
    <property type="term" value="P:RNA methylation"/>
    <property type="evidence" value="ECO:0007669"/>
    <property type="project" value="InterPro"/>
</dbReference>
<dbReference type="EMBL" id="FXZK01000011">
    <property type="protein sequence ID" value="SMY09602.1"/>
    <property type="molecule type" value="Genomic_DNA"/>
</dbReference>
<comment type="similarity">
    <text evidence="5">Belongs to the class I-like SAM-binding methyltransferase superfamily. RsmB/NOP family.</text>
</comment>
<dbReference type="InterPro" id="IPR029063">
    <property type="entry name" value="SAM-dependent_MTases_sf"/>
</dbReference>
<keyword evidence="1 5" id="KW-0489">Methyltransferase</keyword>
<keyword evidence="8" id="KW-1185">Reference proteome</keyword>
<dbReference type="SUPFAM" id="SSF53335">
    <property type="entry name" value="S-adenosyl-L-methionine-dependent methyltransferases"/>
    <property type="match status" value="1"/>
</dbReference>
<dbReference type="PANTHER" id="PTHR22807:SF53">
    <property type="entry name" value="RIBOSOMAL RNA SMALL SUBUNIT METHYLTRANSFERASE B-RELATED"/>
    <property type="match status" value="1"/>
</dbReference>
<keyword evidence="4 5" id="KW-0694">RNA-binding</keyword>
<gene>
    <name evidence="7" type="primary">rsmB_2</name>
    <name evidence="7" type="ORF">LOM8899_03772</name>
</gene>
<evidence type="ECO:0000256" key="4">
    <source>
        <dbReference type="ARBA" id="ARBA00022884"/>
    </source>
</evidence>
<keyword evidence="3 5" id="KW-0949">S-adenosyl-L-methionine</keyword>
<dbReference type="InterPro" id="IPR001678">
    <property type="entry name" value="MeTrfase_RsmB-F_NOP2_dom"/>
</dbReference>
<dbReference type="PANTHER" id="PTHR22807">
    <property type="entry name" value="NOP2 YEAST -RELATED NOL1/NOP2/FMU SUN DOMAIN-CONTAINING"/>
    <property type="match status" value="1"/>
</dbReference>
<dbReference type="PRINTS" id="PR02008">
    <property type="entry name" value="RCMTFAMILY"/>
</dbReference>
<feature type="binding site" evidence="5">
    <location>
        <position position="285"/>
    </location>
    <ligand>
        <name>S-adenosyl-L-methionine</name>
        <dbReference type="ChEBI" id="CHEBI:59789"/>
    </ligand>
</feature>
<dbReference type="Pfam" id="PF01189">
    <property type="entry name" value="Methyltr_RsmB-F"/>
    <property type="match status" value="1"/>
</dbReference>
<dbReference type="Gene3D" id="3.40.50.150">
    <property type="entry name" value="Vaccinia Virus protein VP39"/>
    <property type="match status" value="1"/>
</dbReference>
<feature type="active site" description="Nucleophile" evidence="5">
    <location>
        <position position="338"/>
    </location>
</feature>
<dbReference type="Gene3D" id="3.30.70.1170">
    <property type="entry name" value="Sun protein, domain 3"/>
    <property type="match status" value="1"/>
</dbReference>
<feature type="domain" description="SAM-dependent MTase RsmB/NOP-type" evidence="6">
    <location>
        <begin position="133"/>
        <end position="388"/>
    </location>
</feature>
<evidence type="ECO:0000259" key="6">
    <source>
        <dbReference type="PROSITE" id="PS51686"/>
    </source>
</evidence>
<dbReference type="GO" id="GO:0008173">
    <property type="term" value="F:RNA methyltransferase activity"/>
    <property type="evidence" value="ECO:0007669"/>
    <property type="project" value="InterPro"/>
</dbReference>
<dbReference type="Proteomes" id="UP000201613">
    <property type="component" value="Unassembled WGS sequence"/>
</dbReference>